<dbReference type="InterPro" id="IPR028061">
    <property type="entry name" value="Fis1_TPR_C"/>
</dbReference>
<dbReference type="AlphaFoldDB" id="A0A0W8F2K3"/>
<feature type="domain" description="NERD" evidence="1">
    <location>
        <begin position="3"/>
        <end position="59"/>
    </location>
</feature>
<dbReference type="InterPro" id="IPR011528">
    <property type="entry name" value="NERD"/>
</dbReference>
<sequence length="205" mass="24083">MILINSGPVLLELKAYRGEIFGSENGDWSVRTSNGKLIPIKNNVFQQANRHRLDFLNKWQRIGFIHFPDIIDQKVIRHIASWAYFQPGSRYCDDKINFDAVPWFRIVTRDSLIPQFQFIRKNYHLTPKDMEQVMDDLGLIEAPKQDDIALVPDETFMEYLQFAQIHYEQKDYPAAQRFIDTCLRIDPGDKEARALSQMISLFLKE</sequence>
<reference evidence="2" key="1">
    <citation type="journal article" date="2015" name="Proc. Natl. Acad. Sci. U.S.A.">
        <title>Networks of energetic and metabolic interactions define dynamics in microbial communities.</title>
        <authorList>
            <person name="Embree M."/>
            <person name="Liu J.K."/>
            <person name="Al-Bassam M.M."/>
            <person name="Zengler K."/>
        </authorList>
    </citation>
    <scope>NUCLEOTIDE SEQUENCE</scope>
</reference>
<comment type="caution">
    <text evidence="2">The sequence shown here is derived from an EMBL/GenBank/DDBJ whole genome shotgun (WGS) entry which is preliminary data.</text>
</comment>
<dbReference type="EMBL" id="LNQE01001589">
    <property type="protein sequence ID" value="KUG15087.1"/>
    <property type="molecule type" value="Genomic_DNA"/>
</dbReference>
<dbReference type="Pfam" id="PF08378">
    <property type="entry name" value="NERD"/>
    <property type="match status" value="1"/>
</dbReference>
<organism evidence="2">
    <name type="scientific">hydrocarbon metagenome</name>
    <dbReference type="NCBI Taxonomy" id="938273"/>
    <lineage>
        <taxon>unclassified sequences</taxon>
        <taxon>metagenomes</taxon>
        <taxon>ecological metagenomes</taxon>
    </lineage>
</organism>
<accession>A0A0W8F2K3</accession>
<evidence type="ECO:0000313" key="2">
    <source>
        <dbReference type="EMBL" id="KUG15087.1"/>
    </source>
</evidence>
<dbReference type="InterPro" id="IPR011990">
    <property type="entry name" value="TPR-like_helical_dom_sf"/>
</dbReference>
<name>A0A0W8F2K3_9ZZZZ</name>
<dbReference type="SUPFAM" id="SSF48452">
    <property type="entry name" value="TPR-like"/>
    <property type="match status" value="1"/>
</dbReference>
<dbReference type="Pfam" id="PF14853">
    <property type="entry name" value="Fis1_TPR_C"/>
    <property type="match status" value="1"/>
</dbReference>
<protein>
    <recommendedName>
        <fullName evidence="1">NERD domain-containing protein</fullName>
    </recommendedName>
</protein>
<evidence type="ECO:0000259" key="1">
    <source>
        <dbReference type="Pfam" id="PF08378"/>
    </source>
</evidence>
<proteinExistence type="predicted"/>
<dbReference type="Gene3D" id="1.25.40.10">
    <property type="entry name" value="Tetratricopeptide repeat domain"/>
    <property type="match status" value="1"/>
</dbReference>
<gene>
    <name evidence="2" type="ORF">ASZ90_015266</name>
</gene>